<feature type="transmembrane region" description="Helical" evidence="1">
    <location>
        <begin position="184"/>
        <end position="206"/>
    </location>
</feature>
<organism evidence="2 3">
    <name type="scientific">Ridgeia piscesae</name>
    <name type="common">Tubeworm</name>
    <dbReference type="NCBI Taxonomy" id="27915"/>
    <lineage>
        <taxon>Eukaryota</taxon>
        <taxon>Metazoa</taxon>
        <taxon>Spiralia</taxon>
        <taxon>Lophotrochozoa</taxon>
        <taxon>Annelida</taxon>
        <taxon>Polychaeta</taxon>
        <taxon>Sedentaria</taxon>
        <taxon>Canalipalpata</taxon>
        <taxon>Sabellida</taxon>
        <taxon>Siboglinidae</taxon>
        <taxon>Ridgeia</taxon>
    </lineage>
</organism>
<keyword evidence="1" id="KW-0472">Membrane</keyword>
<sequence length="212" mass="23431">MRPNQETLYNAILLPDPLQTALRRSTITGWQSFAKIISLRHEVFLQLYFPEYNPVAWSAVPCAHSAQHYRFFQKPRAVVTVGSTYTFSVAPPGEHACRHYSFTAVLANKTHANLIEDWICPTTRHPRGLVKHASSGSANVADKMAADSGVALPVPDDFDPDDDGEYGGTLVEGNSSLRHGILPVHLLFMILGSLLVLLVLIGFISYRKAMQS</sequence>
<dbReference type="EMBL" id="JAODUO010000218">
    <property type="protein sequence ID" value="KAK2185923.1"/>
    <property type="molecule type" value="Genomic_DNA"/>
</dbReference>
<reference evidence="2" key="1">
    <citation type="journal article" date="2023" name="Mol. Biol. Evol.">
        <title>Third-Generation Sequencing Reveals the Adaptive Role of the Epigenome in Three Deep-Sea Polychaetes.</title>
        <authorList>
            <person name="Perez M."/>
            <person name="Aroh O."/>
            <person name="Sun Y."/>
            <person name="Lan Y."/>
            <person name="Juniper S.K."/>
            <person name="Young C.R."/>
            <person name="Angers B."/>
            <person name="Qian P.Y."/>
        </authorList>
    </citation>
    <scope>NUCLEOTIDE SEQUENCE</scope>
    <source>
        <strain evidence="2">R07B-5</strain>
    </source>
</reference>
<keyword evidence="1" id="KW-0812">Transmembrane</keyword>
<keyword evidence="3" id="KW-1185">Reference proteome</keyword>
<comment type="caution">
    <text evidence="2">The sequence shown here is derived from an EMBL/GenBank/DDBJ whole genome shotgun (WGS) entry which is preliminary data.</text>
</comment>
<evidence type="ECO:0000313" key="3">
    <source>
        <dbReference type="Proteomes" id="UP001209878"/>
    </source>
</evidence>
<accession>A0AAD9P0I3</accession>
<gene>
    <name evidence="2" type="ORF">NP493_217g05001</name>
</gene>
<name>A0AAD9P0I3_RIDPI</name>
<dbReference type="AlphaFoldDB" id="A0AAD9P0I3"/>
<proteinExistence type="predicted"/>
<evidence type="ECO:0000313" key="2">
    <source>
        <dbReference type="EMBL" id="KAK2185923.1"/>
    </source>
</evidence>
<protein>
    <submittedName>
        <fullName evidence="2">Uncharacterized protein</fullName>
    </submittedName>
</protein>
<evidence type="ECO:0000256" key="1">
    <source>
        <dbReference type="SAM" id="Phobius"/>
    </source>
</evidence>
<dbReference type="Proteomes" id="UP001209878">
    <property type="component" value="Unassembled WGS sequence"/>
</dbReference>
<keyword evidence="1" id="KW-1133">Transmembrane helix</keyword>